<feature type="non-terminal residue" evidence="3">
    <location>
        <position position="1"/>
    </location>
</feature>
<dbReference type="HAMAP" id="MF_00634">
    <property type="entry name" value="UPF0235"/>
    <property type="match status" value="1"/>
</dbReference>
<sequence length="401" mass="43280">SEVEPLEEKKEERREGKRKSRGQKKMEEKKTVVKVEEGYADFSFDWRGWREQQGRLKTIYDRQLANDGIIDVEKEAKKNLVTEDDVVHLDQLSLSSDPVLPPLSNHSGHYRHPPRPIHSIPPGLSQPPGLVTPLDPPPGLDPIRRNTHAGMEQNTKVPPTRGHERRGANRSDRGHRGGGRGGGGPRTNESDTVAAENGSEGQRRGGGGRRGGRVSTTSLQPKGESLRPTVTTTVGGEGKNENAATAAAAARGGRPPNNNNNHSSSSAARGRVGGGERGGRKPPPPPPAPINPVSLVSECTKSVEELEKGKIAIRIHAKPGARVSAVTDCGEEEIGVAIGAPPREGQANETLIEFMMQTLGVRRSEIDFDKGARSRTKIVIVSTERMSRMEIVDKLRAAVGK</sequence>
<comment type="similarity">
    <text evidence="1">Belongs to the UPF0235 family.</text>
</comment>
<evidence type="ECO:0000313" key="4">
    <source>
        <dbReference type="Proteomes" id="UP001432322"/>
    </source>
</evidence>
<feature type="region of interest" description="Disordered" evidence="2">
    <location>
        <begin position="1"/>
        <end position="30"/>
    </location>
</feature>
<feature type="region of interest" description="Disordered" evidence="2">
    <location>
        <begin position="98"/>
        <end position="293"/>
    </location>
</feature>
<evidence type="ECO:0000256" key="1">
    <source>
        <dbReference type="ARBA" id="ARBA00010364"/>
    </source>
</evidence>
<dbReference type="Pfam" id="PF02594">
    <property type="entry name" value="DUF167"/>
    <property type="match status" value="1"/>
</dbReference>
<evidence type="ECO:0000313" key="3">
    <source>
        <dbReference type="EMBL" id="GMT19593.1"/>
    </source>
</evidence>
<gene>
    <name evidence="3" type="ORF">PFISCL1PPCAC_10890</name>
</gene>
<evidence type="ECO:0000256" key="2">
    <source>
        <dbReference type="SAM" id="MobiDB-lite"/>
    </source>
</evidence>
<name>A0AAV5VJR1_9BILA</name>
<feature type="compositionally biased region" description="Basic and acidic residues" evidence="2">
    <location>
        <begin position="1"/>
        <end position="15"/>
    </location>
</feature>
<dbReference type="AlphaFoldDB" id="A0AAV5VJR1"/>
<comment type="caution">
    <text evidence="3">The sequence shown here is derived from an EMBL/GenBank/DDBJ whole genome shotgun (WGS) entry which is preliminary data.</text>
</comment>
<dbReference type="PANTHER" id="PTHR13420:SF7">
    <property type="entry name" value="UPF0235 PROTEIN C15ORF40"/>
    <property type="match status" value="1"/>
</dbReference>
<keyword evidence="4" id="KW-1185">Reference proteome</keyword>
<dbReference type="Proteomes" id="UP001432322">
    <property type="component" value="Unassembled WGS sequence"/>
</dbReference>
<reference evidence="3" key="1">
    <citation type="submission" date="2023-10" db="EMBL/GenBank/DDBJ databases">
        <title>Genome assembly of Pristionchus species.</title>
        <authorList>
            <person name="Yoshida K."/>
            <person name="Sommer R.J."/>
        </authorList>
    </citation>
    <scope>NUCLEOTIDE SEQUENCE</scope>
    <source>
        <strain evidence="3">RS5133</strain>
    </source>
</reference>
<dbReference type="PANTHER" id="PTHR13420">
    <property type="entry name" value="UPF0235 PROTEIN C15ORF40"/>
    <property type="match status" value="1"/>
</dbReference>
<accession>A0AAV5VJR1</accession>
<dbReference type="GO" id="GO:0005737">
    <property type="term" value="C:cytoplasm"/>
    <property type="evidence" value="ECO:0007669"/>
    <property type="project" value="TreeGrafter"/>
</dbReference>
<dbReference type="InterPro" id="IPR036591">
    <property type="entry name" value="YggU-like_sf"/>
</dbReference>
<dbReference type="SMART" id="SM01152">
    <property type="entry name" value="DUF167"/>
    <property type="match status" value="1"/>
</dbReference>
<dbReference type="NCBIfam" id="TIGR00251">
    <property type="entry name" value="DUF167 family protein"/>
    <property type="match status" value="1"/>
</dbReference>
<protein>
    <submittedName>
        <fullName evidence="3">Uncharacterized protein</fullName>
    </submittedName>
</protein>
<feature type="compositionally biased region" description="Pro residues" evidence="2">
    <location>
        <begin position="281"/>
        <end position="290"/>
    </location>
</feature>
<dbReference type="InterPro" id="IPR003746">
    <property type="entry name" value="DUF167"/>
</dbReference>
<dbReference type="Gene3D" id="3.30.1200.10">
    <property type="entry name" value="YggU-like"/>
    <property type="match status" value="1"/>
</dbReference>
<feature type="compositionally biased region" description="Low complexity" evidence="2">
    <location>
        <begin position="117"/>
        <end position="133"/>
    </location>
</feature>
<dbReference type="EMBL" id="BTSY01000003">
    <property type="protein sequence ID" value="GMT19593.1"/>
    <property type="molecule type" value="Genomic_DNA"/>
</dbReference>
<proteinExistence type="inferred from homology"/>
<feature type="compositionally biased region" description="Low complexity" evidence="2">
    <location>
        <begin position="241"/>
        <end position="270"/>
    </location>
</feature>
<feature type="compositionally biased region" description="Basic and acidic residues" evidence="2">
    <location>
        <begin position="161"/>
        <end position="175"/>
    </location>
</feature>
<dbReference type="SUPFAM" id="SSF69786">
    <property type="entry name" value="YggU-like"/>
    <property type="match status" value="1"/>
</dbReference>
<organism evidence="3 4">
    <name type="scientific">Pristionchus fissidentatus</name>
    <dbReference type="NCBI Taxonomy" id="1538716"/>
    <lineage>
        <taxon>Eukaryota</taxon>
        <taxon>Metazoa</taxon>
        <taxon>Ecdysozoa</taxon>
        <taxon>Nematoda</taxon>
        <taxon>Chromadorea</taxon>
        <taxon>Rhabditida</taxon>
        <taxon>Rhabditina</taxon>
        <taxon>Diplogasteromorpha</taxon>
        <taxon>Diplogasteroidea</taxon>
        <taxon>Neodiplogasteridae</taxon>
        <taxon>Pristionchus</taxon>
    </lineage>
</organism>